<feature type="region of interest" description="Disordered" evidence="1">
    <location>
        <begin position="67"/>
        <end position="96"/>
    </location>
</feature>
<name>A0AA48L0M5_9FIRM</name>
<reference evidence="3" key="1">
    <citation type="journal article" date="2023" name="ISME J.">
        <title>Emergence of putative energy parasites within Clostridia revealed by genome analysis of a novel endosymbiotic clade.</title>
        <authorList>
            <person name="Takahashi K."/>
            <person name="Kuwahara H."/>
            <person name="Horikawa Y."/>
            <person name="Izawa K."/>
            <person name="Kato D."/>
            <person name="Inagaki T."/>
            <person name="Yuki M."/>
            <person name="Ohkuma M."/>
            <person name="Hongoh Y."/>
        </authorList>
    </citation>
    <scope>NUCLEOTIDE SEQUENCE</scope>
    <source>
        <strain evidence="3">CfP3-15</strain>
    </source>
</reference>
<feature type="transmembrane region" description="Helical" evidence="2">
    <location>
        <begin position="21"/>
        <end position="38"/>
    </location>
</feature>
<keyword evidence="2" id="KW-0812">Transmembrane</keyword>
<gene>
    <name evidence="3" type="ORF">CfP315_0074</name>
</gene>
<evidence type="ECO:0000256" key="2">
    <source>
        <dbReference type="SAM" id="Phobius"/>
    </source>
</evidence>
<feature type="compositionally biased region" description="Acidic residues" evidence="1">
    <location>
        <begin position="83"/>
        <end position="92"/>
    </location>
</feature>
<protein>
    <submittedName>
        <fullName evidence="3">Uncharacterized protein</fullName>
    </submittedName>
</protein>
<dbReference type="AlphaFoldDB" id="A0AA48L0M5"/>
<evidence type="ECO:0000256" key="1">
    <source>
        <dbReference type="SAM" id="MobiDB-lite"/>
    </source>
</evidence>
<feature type="transmembrane region" description="Helical" evidence="2">
    <location>
        <begin position="101"/>
        <end position="121"/>
    </location>
</feature>
<dbReference type="EMBL" id="AP027924">
    <property type="protein sequence ID" value="BED91575.1"/>
    <property type="molecule type" value="Genomic_DNA"/>
</dbReference>
<keyword evidence="2" id="KW-1133">Transmembrane helix</keyword>
<proteinExistence type="predicted"/>
<evidence type="ECO:0000313" key="3">
    <source>
        <dbReference type="EMBL" id="BED91575.1"/>
    </source>
</evidence>
<organism evidence="3">
    <name type="scientific">Candidatus Improbicoccus pseudotrichonymphae</name>
    <dbReference type="NCBI Taxonomy" id="3033792"/>
    <lineage>
        <taxon>Bacteria</taxon>
        <taxon>Bacillati</taxon>
        <taxon>Bacillota</taxon>
        <taxon>Clostridia</taxon>
        <taxon>Candidatus Improbicoccus</taxon>
    </lineage>
</organism>
<keyword evidence="2" id="KW-0472">Membrane</keyword>
<dbReference type="KEGG" id="ips:CfP315_0074"/>
<dbReference type="Proteomes" id="UP001337580">
    <property type="component" value="Chromosome"/>
</dbReference>
<accession>A0AA48L0M5</accession>
<sequence>MKKEKISNNENNKKINKNNKIISSILAVIMCCQPLVGASSNTDVKTFKAENNDRVVVASNDKVVTSVMKKKDNNNSGNNNNNNDDDDDDDEKNENTEKIPVGNMLSFLGGSAVTILTAFILNKLNIISFAPSQNWDWANSDFFTWGNVKEILRALEPNVEYFAIVANKEDEEPNIGFCNYIEIFCNSLVFQIFSRGTKKLLVFLEEISHDGKIDPGSDKGKIRLFFAMRALLIACYNISSDVINKEFATNFFSKILPNNNELFILFSSDQDISDLCRQFYNIEKPEEITLVMKIDAITWKFREKYFEKKIVFDET</sequence>